<reference evidence="1 2" key="1">
    <citation type="journal article" date="2020" name="Cell">
        <title>Large-Scale Comparative Analyses of Tick Genomes Elucidate Their Genetic Diversity and Vector Capacities.</title>
        <authorList>
            <consortium name="Tick Genome and Microbiome Consortium (TIGMIC)"/>
            <person name="Jia N."/>
            <person name="Wang J."/>
            <person name="Shi W."/>
            <person name="Du L."/>
            <person name="Sun Y."/>
            <person name="Zhan W."/>
            <person name="Jiang J.F."/>
            <person name="Wang Q."/>
            <person name="Zhang B."/>
            <person name="Ji P."/>
            <person name="Bell-Sakyi L."/>
            <person name="Cui X.M."/>
            <person name="Yuan T.T."/>
            <person name="Jiang B.G."/>
            <person name="Yang W.F."/>
            <person name="Lam T.T."/>
            <person name="Chang Q.C."/>
            <person name="Ding S.J."/>
            <person name="Wang X.J."/>
            <person name="Zhu J.G."/>
            <person name="Ruan X.D."/>
            <person name="Zhao L."/>
            <person name="Wei J.T."/>
            <person name="Ye R.Z."/>
            <person name="Que T.C."/>
            <person name="Du C.H."/>
            <person name="Zhou Y.H."/>
            <person name="Cheng J.X."/>
            <person name="Dai P.F."/>
            <person name="Guo W.B."/>
            <person name="Han X.H."/>
            <person name="Huang E.J."/>
            <person name="Li L.F."/>
            <person name="Wei W."/>
            <person name="Gao Y.C."/>
            <person name="Liu J.Z."/>
            <person name="Shao H.Z."/>
            <person name="Wang X."/>
            <person name="Wang C.C."/>
            <person name="Yang T.C."/>
            <person name="Huo Q.B."/>
            <person name="Li W."/>
            <person name="Chen H.Y."/>
            <person name="Chen S.E."/>
            <person name="Zhou L.G."/>
            <person name="Ni X.B."/>
            <person name="Tian J.H."/>
            <person name="Sheng Y."/>
            <person name="Liu T."/>
            <person name="Pan Y.S."/>
            <person name="Xia L.Y."/>
            <person name="Li J."/>
            <person name="Zhao F."/>
            <person name="Cao W.C."/>
        </authorList>
    </citation>
    <scope>NUCLEOTIDE SEQUENCE [LARGE SCALE GENOMIC DNA]</scope>
    <source>
        <strain evidence="1">Iper-2018</strain>
    </source>
</reference>
<protein>
    <submittedName>
        <fullName evidence="1">Uncharacterized protein</fullName>
    </submittedName>
</protein>
<name>A0AC60Q7W2_IXOPE</name>
<organism evidence="1 2">
    <name type="scientific">Ixodes persulcatus</name>
    <name type="common">Taiga tick</name>
    <dbReference type="NCBI Taxonomy" id="34615"/>
    <lineage>
        <taxon>Eukaryota</taxon>
        <taxon>Metazoa</taxon>
        <taxon>Ecdysozoa</taxon>
        <taxon>Arthropoda</taxon>
        <taxon>Chelicerata</taxon>
        <taxon>Arachnida</taxon>
        <taxon>Acari</taxon>
        <taxon>Parasitiformes</taxon>
        <taxon>Ixodida</taxon>
        <taxon>Ixodoidea</taxon>
        <taxon>Ixodidae</taxon>
        <taxon>Ixodinae</taxon>
        <taxon>Ixodes</taxon>
    </lineage>
</organism>
<dbReference type="Proteomes" id="UP000805193">
    <property type="component" value="Unassembled WGS sequence"/>
</dbReference>
<accession>A0AC60Q7W2</accession>
<evidence type="ECO:0000313" key="1">
    <source>
        <dbReference type="EMBL" id="KAG0428846.1"/>
    </source>
</evidence>
<comment type="caution">
    <text evidence="1">The sequence shown here is derived from an EMBL/GenBank/DDBJ whole genome shotgun (WGS) entry which is preliminary data.</text>
</comment>
<keyword evidence="2" id="KW-1185">Reference proteome</keyword>
<evidence type="ECO:0000313" key="2">
    <source>
        <dbReference type="Proteomes" id="UP000805193"/>
    </source>
</evidence>
<proteinExistence type="predicted"/>
<dbReference type="EMBL" id="JABSTQ010009474">
    <property type="protein sequence ID" value="KAG0428846.1"/>
    <property type="molecule type" value="Genomic_DNA"/>
</dbReference>
<sequence>MLKRRIDVLVQSIVPTADYWRLLHFPRLYCHGKMLFYTVRKPSRRADAFIREAPTAFFTILFLSMVTCALGFCLINYCSGRGLLDGIQDVALFLVSTAMLFSHPVPERFQGILAGRIVLFCWMAGGFSLAVSFQSLLTSSLSSGYGWDADDTIDKLYPKLASGKVLPCVTKGTYYETLLLQSDDQEDIIGAMAAARRRSSDRDSTVSDTDEGCVEKVLGGSHVFLSHNMHECFIAEHGSMVTSGKDTIHWLYGSTPVRKDLPLRNSYGQLVARMFETGLLPNRMSLRYWNCSRFGDMQVNNSSKRWNIIFPIVVSRTHFQQKVKVHLLNLSFCCKGGEEEARVKWKARTGRRSLR</sequence>
<gene>
    <name evidence="1" type="ORF">HPB47_024200</name>
</gene>